<dbReference type="AlphaFoldDB" id="A0A8S2PJU3"/>
<sequence length="89" mass="9708">MRYSLPVTQKRMHLTKCNFSELRAIDSQTLPTQTFIQACKDYVSSGVNPVVEACACTSGCATKKCPCKAAKVPCGTKCHPAKKKHCSNK</sequence>
<protein>
    <submittedName>
        <fullName evidence="2">Uncharacterized protein</fullName>
    </submittedName>
</protein>
<dbReference type="EMBL" id="CAJNOK010016413">
    <property type="protein sequence ID" value="CAF1244759.1"/>
    <property type="molecule type" value="Genomic_DNA"/>
</dbReference>
<dbReference type="EMBL" id="CAJOBA010037962">
    <property type="protein sequence ID" value="CAF4052281.1"/>
    <property type="molecule type" value="Genomic_DNA"/>
</dbReference>
<reference evidence="2" key="1">
    <citation type="submission" date="2021-02" db="EMBL/GenBank/DDBJ databases">
        <authorList>
            <person name="Nowell W R."/>
        </authorList>
    </citation>
    <scope>NUCLEOTIDE SEQUENCE</scope>
</reference>
<accession>A0A8S2PJU3</accession>
<name>A0A8S2PJU3_9BILA</name>
<comment type="caution">
    <text evidence="2">The sequence shown here is derived from an EMBL/GenBank/DDBJ whole genome shotgun (WGS) entry which is preliminary data.</text>
</comment>
<organism evidence="2 3">
    <name type="scientific">Didymodactylos carnosus</name>
    <dbReference type="NCBI Taxonomy" id="1234261"/>
    <lineage>
        <taxon>Eukaryota</taxon>
        <taxon>Metazoa</taxon>
        <taxon>Spiralia</taxon>
        <taxon>Gnathifera</taxon>
        <taxon>Rotifera</taxon>
        <taxon>Eurotatoria</taxon>
        <taxon>Bdelloidea</taxon>
        <taxon>Philodinida</taxon>
        <taxon>Philodinidae</taxon>
        <taxon>Didymodactylos</taxon>
    </lineage>
</organism>
<evidence type="ECO:0000313" key="3">
    <source>
        <dbReference type="Proteomes" id="UP000682733"/>
    </source>
</evidence>
<dbReference type="Proteomes" id="UP000682733">
    <property type="component" value="Unassembled WGS sequence"/>
</dbReference>
<evidence type="ECO:0000313" key="1">
    <source>
        <dbReference type="EMBL" id="CAF1244759.1"/>
    </source>
</evidence>
<dbReference type="Proteomes" id="UP000677228">
    <property type="component" value="Unassembled WGS sequence"/>
</dbReference>
<gene>
    <name evidence="1" type="ORF">OVA965_LOCUS25995</name>
    <name evidence="2" type="ORF">TMI583_LOCUS26727</name>
</gene>
<proteinExistence type="predicted"/>
<evidence type="ECO:0000313" key="2">
    <source>
        <dbReference type="EMBL" id="CAF4052281.1"/>
    </source>
</evidence>